<comment type="caution">
    <text evidence="2">The sequence shown here is derived from an EMBL/GenBank/DDBJ whole genome shotgun (WGS) entry which is preliminary data.</text>
</comment>
<name>A0A843XKM1_COLES</name>
<dbReference type="Proteomes" id="UP000652761">
    <property type="component" value="Unassembled WGS sequence"/>
</dbReference>
<evidence type="ECO:0000313" key="2">
    <source>
        <dbReference type="EMBL" id="MQM19733.1"/>
    </source>
</evidence>
<proteinExistence type="predicted"/>
<dbReference type="AlphaFoldDB" id="A0A843XKM1"/>
<reference evidence="2" key="1">
    <citation type="submission" date="2017-07" db="EMBL/GenBank/DDBJ databases">
        <title>Taro Niue Genome Assembly and Annotation.</title>
        <authorList>
            <person name="Atibalentja N."/>
            <person name="Keating K."/>
            <person name="Fields C.J."/>
        </authorList>
    </citation>
    <scope>NUCLEOTIDE SEQUENCE</scope>
    <source>
        <strain evidence="2">Niue_2</strain>
        <tissue evidence="2">Leaf</tissue>
    </source>
</reference>
<feature type="coiled-coil region" evidence="1">
    <location>
        <begin position="10"/>
        <end position="52"/>
    </location>
</feature>
<keyword evidence="3" id="KW-1185">Reference proteome</keyword>
<gene>
    <name evidence="2" type="ORF">Taro_052743</name>
</gene>
<evidence type="ECO:0000256" key="1">
    <source>
        <dbReference type="SAM" id="Coils"/>
    </source>
</evidence>
<dbReference type="EMBL" id="NMUH01009156">
    <property type="protein sequence ID" value="MQM19733.1"/>
    <property type="molecule type" value="Genomic_DNA"/>
</dbReference>
<organism evidence="2 3">
    <name type="scientific">Colocasia esculenta</name>
    <name type="common">Wild taro</name>
    <name type="synonym">Arum esculentum</name>
    <dbReference type="NCBI Taxonomy" id="4460"/>
    <lineage>
        <taxon>Eukaryota</taxon>
        <taxon>Viridiplantae</taxon>
        <taxon>Streptophyta</taxon>
        <taxon>Embryophyta</taxon>
        <taxon>Tracheophyta</taxon>
        <taxon>Spermatophyta</taxon>
        <taxon>Magnoliopsida</taxon>
        <taxon>Liliopsida</taxon>
        <taxon>Araceae</taxon>
        <taxon>Aroideae</taxon>
        <taxon>Colocasieae</taxon>
        <taxon>Colocasia</taxon>
    </lineage>
</organism>
<sequence length="147" mass="16630">MSLLVIKSSISELMRSLAKLMRSLAELMRSTISELMRSLAELMRSLAELMRSTISELMRSLAELMRSTISDLMRFLAELMGFLSLWGRPTSRATDQLRFPRIIGPPGSRWAQAEVKLNLFAESTSDLTSMTAEMRSILEVGSDLYDF</sequence>
<protein>
    <submittedName>
        <fullName evidence="2">Uncharacterized protein</fullName>
    </submittedName>
</protein>
<accession>A0A843XKM1</accession>
<keyword evidence="1" id="KW-0175">Coiled coil</keyword>
<evidence type="ECO:0000313" key="3">
    <source>
        <dbReference type="Proteomes" id="UP000652761"/>
    </source>
</evidence>